<dbReference type="EnsemblPlants" id="KEH44262">
    <property type="protein sequence ID" value="KEH44262"/>
    <property type="gene ID" value="MTR_1g111400"/>
</dbReference>
<evidence type="ECO:0000259" key="4">
    <source>
        <dbReference type="SMART" id="SM00382"/>
    </source>
</evidence>
<keyword evidence="7" id="KW-1185">Reference proteome</keyword>
<dbReference type="FunFam" id="3.40.50.300:FF:001088">
    <property type="entry name" value="uncharacterized protein ycf45 isoform X2"/>
    <property type="match status" value="1"/>
</dbReference>
<feature type="compositionally biased region" description="Low complexity" evidence="3">
    <location>
        <begin position="41"/>
        <end position="61"/>
    </location>
</feature>
<protein>
    <submittedName>
        <fullName evidence="5">P-loop nucleoside triphosphate hydrolase superfamily protein</fullName>
    </submittedName>
</protein>
<reference evidence="5 7" key="1">
    <citation type="journal article" date="2011" name="Nature">
        <title>The Medicago genome provides insight into the evolution of rhizobial symbioses.</title>
        <authorList>
            <person name="Young N.D."/>
            <person name="Debelle F."/>
            <person name="Oldroyd G.E."/>
            <person name="Geurts R."/>
            <person name="Cannon S.B."/>
            <person name="Udvardi M.K."/>
            <person name="Benedito V.A."/>
            <person name="Mayer K.F."/>
            <person name="Gouzy J."/>
            <person name="Schoof H."/>
            <person name="Van de Peer Y."/>
            <person name="Proost S."/>
            <person name="Cook D.R."/>
            <person name="Meyers B.C."/>
            <person name="Spannagl M."/>
            <person name="Cheung F."/>
            <person name="De Mita S."/>
            <person name="Krishnakumar V."/>
            <person name="Gundlach H."/>
            <person name="Zhou S."/>
            <person name="Mudge J."/>
            <person name="Bharti A.K."/>
            <person name="Murray J.D."/>
            <person name="Naoumkina M.A."/>
            <person name="Rosen B."/>
            <person name="Silverstein K.A."/>
            <person name="Tang H."/>
            <person name="Rombauts S."/>
            <person name="Zhao P.X."/>
            <person name="Zhou P."/>
            <person name="Barbe V."/>
            <person name="Bardou P."/>
            <person name="Bechner M."/>
            <person name="Bellec A."/>
            <person name="Berger A."/>
            <person name="Berges H."/>
            <person name="Bidwell S."/>
            <person name="Bisseling T."/>
            <person name="Choisne N."/>
            <person name="Couloux A."/>
            <person name="Denny R."/>
            <person name="Deshpande S."/>
            <person name="Dai X."/>
            <person name="Doyle J.J."/>
            <person name="Dudez A.M."/>
            <person name="Farmer A.D."/>
            <person name="Fouteau S."/>
            <person name="Franken C."/>
            <person name="Gibelin C."/>
            <person name="Gish J."/>
            <person name="Goldstein S."/>
            <person name="Gonzalez A.J."/>
            <person name="Green P.J."/>
            <person name="Hallab A."/>
            <person name="Hartog M."/>
            <person name="Hua A."/>
            <person name="Humphray S.J."/>
            <person name="Jeong D.H."/>
            <person name="Jing Y."/>
            <person name="Jocker A."/>
            <person name="Kenton S.M."/>
            <person name="Kim D.J."/>
            <person name="Klee K."/>
            <person name="Lai H."/>
            <person name="Lang C."/>
            <person name="Lin S."/>
            <person name="Macmil S.L."/>
            <person name="Magdelenat G."/>
            <person name="Matthews L."/>
            <person name="McCorrison J."/>
            <person name="Monaghan E.L."/>
            <person name="Mun J.H."/>
            <person name="Najar F.Z."/>
            <person name="Nicholson C."/>
            <person name="Noirot C."/>
            <person name="O'Bleness M."/>
            <person name="Paule C.R."/>
            <person name="Poulain J."/>
            <person name="Prion F."/>
            <person name="Qin B."/>
            <person name="Qu C."/>
            <person name="Retzel E.F."/>
            <person name="Riddle C."/>
            <person name="Sallet E."/>
            <person name="Samain S."/>
            <person name="Samson N."/>
            <person name="Sanders I."/>
            <person name="Saurat O."/>
            <person name="Scarpelli C."/>
            <person name="Schiex T."/>
            <person name="Segurens B."/>
            <person name="Severin A.J."/>
            <person name="Sherrier D.J."/>
            <person name="Shi R."/>
            <person name="Sims S."/>
            <person name="Singer S.R."/>
            <person name="Sinharoy S."/>
            <person name="Sterck L."/>
            <person name="Viollet A."/>
            <person name="Wang B.B."/>
            <person name="Wang K."/>
            <person name="Wang M."/>
            <person name="Wang X."/>
            <person name="Warfsmann J."/>
            <person name="Weissenbach J."/>
            <person name="White D.D."/>
            <person name="White J.D."/>
            <person name="Wiley G.B."/>
            <person name="Wincker P."/>
            <person name="Xing Y."/>
            <person name="Yang L."/>
            <person name="Yao Z."/>
            <person name="Ying F."/>
            <person name="Zhai J."/>
            <person name="Zhou L."/>
            <person name="Zuber A."/>
            <person name="Denarie J."/>
            <person name="Dixon R.A."/>
            <person name="May G.D."/>
            <person name="Schwartz D.C."/>
            <person name="Rogers J."/>
            <person name="Quetier F."/>
            <person name="Town C.D."/>
            <person name="Roe B.A."/>
        </authorList>
    </citation>
    <scope>NUCLEOTIDE SEQUENCE [LARGE SCALE GENOMIC DNA]</scope>
    <source>
        <strain evidence="5">A17</strain>
        <strain evidence="6 7">cv. Jemalong A17</strain>
    </source>
</reference>
<evidence type="ECO:0000313" key="5">
    <source>
        <dbReference type="EMBL" id="KEH44262.1"/>
    </source>
</evidence>
<dbReference type="InterPro" id="IPR045735">
    <property type="entry name" value="Spore_III_AA_AAA+_ATPase"/>
</dbReference>
<dbReference type="EMBL" id="CM001217">
    <property type="protein sequence ID" value="KEH44262.1"/>
    <property type="molecule type" value="Genomic_DNA"/>
</dbReference>
<evidence type="ECO:0000256" key="3">
    <source>
        <dbReference type="SAM" id="MobiDB-lite"/>
    </source>
</evidence>
<reference evidence="5 7" key="2">
    <citation type="journal article" date="2014" name="BMC Genomics">
        <title>An improved genome release (version Mt4.0) for the model legume Medicago truncatula.</title>
        <authorList>
            <person name="Tang H."/>
            <person name="Krishnakumar V."/>
            <person name="Bidwell S."/>
            <person name="Rosen B."/>
            <person name="Chan A."/>
            <person name="Zhou S."/>
            <person name="Gentzbittel L."/>
            <person name="Childs K.L."/>
            <person name="Yandell M."/>
            <person name="Gundlach H."/>
            <person name="Mayer K.F."/>
            <person name="Schwartz D.C."/>
            <person name="Town C.D."/>
        </authorList>
    </citation>
    <scope>GENOME REANNOTATION</scope>
    <source>
        <strain evidence="5">A17</strain>
        <strain evidence="6 7">cv. Jemalong A17</strain>
    </source>
</reference>
<dbReference type="ExpressionAtlas" id="A0A072VR46">
    <property type="expression patterns" value="differential"/>
</dbReference>
<evidence type="ECO:0000313" key="6">
    <source>
        <dbReference type="EnsemblPlants" id="KEH44262"/>
    </source>
</evidence>
<reference evidence="6" key="3">
    <citation type="submission" date="2015-04" db="UniProtKB">
        <authorList>
            <consortium name="EnsemblPlants"/>
        </authorList>
    </citation>
    <scope>IDENTIFICATION</scope>
    <source>
        <strain evidence="6">cv. Jemalong A17</strain>
    </source>
</reference>
<dbReference type="InterPro" id="IPR027417">
    <property type="entry name" value="P-loop_NTPase"/>
</dbReference>
<organism evidence="5 7">
    <name type="scientific">Medicago truncatula</name>
    <name type="common">Barrel medic</name>
    <name type="synonym">Medicago tribuloides</name>
    <dbReference type="NCBI Taxonomy" id="3880"/>
    <lineage>
        <taxon>Eukaryota</taxon>
        <taxon>Viridiplantae</taxon>
        <taxon>Streptophyta</taxon>
        <taxon>Embryophyta</taxon>
        <taxon>Tracheophyta</taxon>
        <taxon>Spermatophyta</taxon>
        <taxon>Magnoliopsida</taxon>
        <taxon>eudicotyledons</taxon>
        <taxon>Gunneridae</taxon>
        <taxon>Pentapetalae</taxon>
        <taxon>rosids</taxon>
        <taxon>fabids</taxon>
        <taxon>Fabales</taxon>
        <taxon>Fabaceae</taxon>
        <taxon>Papilionoideae</taxon>
        <taxon>50 kb inversion clade</taxon>
        <taxon>NPAAA clade</taxon>
        <taxon>Hologalegina</taxon>
        <taxon>IRL clade</taxon>
        <taxon>Trifolieae</taxon>
        <taxon>Medicago</taxon>
    </lineage>
</organism>
<proteinExistence type="predicted"/>
<keyword evidence="2" id="KW-0067">ATP-binding</keyword>
<accession>A0A072VR46</accession>
<feature type="domain" description="AAA+ ATPase" evidence="4">
    <location>
        <begin position="201"/>
        <end position="332"/>
    </location>
</feature>
<dbReference type="GO" id="GO:0016787">
    <property type="term" value="F:hydrolase activity"/>
    <property type="evidence" value="ECO:0007669"/>
    <property type="project" value="UniProtKB-KW"/>
</dbReference>
<keyword evidence="5" id="KW-0378">Hydrolase</keyword>
<dbReference type="CDD" id="cd00009">
    <property type="entry name" value="AAA"/>
    <property type="match status" value="1"/>
</dbReference>
<sequence length="482" mass="53872">MRAINSHVVLIDLHCTSWQRNNNLNNKQLFSSFHRSSSSSRRLNKAIQSSKSSSSASPQIRRPSDRYPIRNGSSPSNLQPETTAELDMFLELLPLEMRMELYRHQEIGGLIEVVMDLGRKPLARFPSGDWVISQRPINHDDLRHAISKVGEFSDDNRSGIDSSLHRISAIRNRQMQIIGLTCRVGRAVSGSAKIIHDLVEGGGSILVIGPPGVGKTTLIRETARMLADEFLKRVVIVDTSNEIGGDGDVPHAGIGRARRMQVPNVNMQHSIMIEAVENHMPETIIIDEIGTELEALAASTIAQRGVQLVGTAHGTTIESIMKNPYLQILVGGIESVTLGDEEARKRKVQKTILERKGPPTFTCAVEMISKTECRVHHRLDATVDALLAGKPPVFEVRHWDDFSNDLVKHAPIPEISHEETSDLNLTNTNITSSDREYDEDDTYYYPTRSMKWSDNSGSVIKRSSPMQVYTCKVNYFRVCMCW</sequence>
<dbReference type="Pfam" id="PF19568">
    <property type="entry name" value="Spore_III_AA"/>
    <property type="match status" value="1"/>
</dbReference>
<dbReference type="AlphaFoldDB" id="A0A072VR46"/>
<dbReference type="GO" id="GO:0005524">
    <property type="term" value="F:ATP binding"/>
    <property type="evidence" value="ECO:0007669"/>
    <property type="project" value="UniProtKB-KW"/>
</dbReference>
<dbReference type="PANTHER" id="PTHR20953">
    <property type="entry name" value="KINASE-RELATED"/>
    <property type="match status" value="1"/>
</dbReference>
<evidence type="ECO:0000313" key="7">
    <source>
        <dbReference type="Proteomes" id="UP000002051"/>
    </source>
</evidence>
<dbReference type="Gene3D" id="3.40.50.300">
    <property type="entry name" value="P-loop containing nucleotide triphosphate hydrolases"/>
    <property type="match status" value="1"/>
</dbReference>
<keyword evidence="1" id="KW-0547">Nucleotide-binding</keyword>
<dbReference type="PANTHER" id="PTHR20953:SF14">
    <property type="entry name" value="PROTEIN SEEDLING PLASTID DEVELOPMENT 1"/>
    <property type="match status" value="1"/>
</dbReference>
<gene>
    <name evidence="6" type="primary">25485535</name>
    <name evidence="5" type="ordered locus">MTR_1g111400</name>
</gene>
<dbReference type="InterPro" id="IPR003593">
    <property type="entry name" value="AAA+_ATPase"/>
</dbReference>
<dbReference type="SMART" id="SM00382">
    <property type="entry name" value="AAA"/>
    <property type="match status" value="1"/>
</dbReference>
<feature type="compositionally biased region" description="Polar residues" evidence="3">
    <location>
        <begin position="71"/>
        <end position="80"/>
    </location>
</feature>
<dbReference type="SUPFAM" id="SSF52540">
    <property type="entry name" value="P-loop containing nucleoside triphosphate hydrolases"/>
    <property type="match status" value="1"/>
</dbReference>
<name>A0A072VR46_MEDTR</name>
<dbReference type="HOGENOM" id="CLU_022515_2_0_1"/>
<evidence type="ECO:0000256" key="1">
    <source>
        <dbReference type="ARBA" id="ARBA00022741"/>
    </source>
</evidence>
<dbReference type="Proteomes" id="UP000002051">
    <property type="component" value="Unassembled WGS sequence"/>
</dbReference>
<evidence type="ECO:0000256" key="2">
    <source>
        <dbReference type="ARBA" id="ARBA00022840"/>
    </source>
</evidence>
<dbReference type="OrthoDB" id="26838at2759"/>
<feature type="region of interest" description="Disordered" evidence="3">
    <location>
        <begin position="41"/>
        <end position="80"/>
    </location>
</feature>